<keyword evidence="4 14" id="KW-0547">Nucleotide-binding</keyword>
<evidence type="ECO:0000256" key="9">
    <source>
        <dbReference type="ARBA" id="ARBA00050665"/>
    </source>
</evidence>
<dbReference type="Gene3D" id="1.20.58.1480">
    <property type="match status" value="1"/>
</dbReference>
<dbReference type="SUPFAM" id="SSF54211">
    <property type="entry name" value="Ribosomal protein S5 domain 2-like"/>
    <property type="match status" value="1"/>
</dbReference>
<dbReference type="SMART" id="SM00464">
    <property type="entry name" value="LON"/>
    <property type="match status" value="1"/>
</dbReference>
<dbReference type="InterPro" id="IPR020568">
    <property type="entry name" value="Ribosomal_Su5_D2-typ_SF"/>
</dbReference>
<organism evidence="22 23">
    <name type="scientific">Mycolicibacterium iranicum</name>
    <name type="common">Mycobacterium iranicum</name>
    <dbReference type="NCBI Taxonomy" id="912594"/>
    <lineage>
        <taxon>Bacteria</taxon>
        <taxon>Bacillati</taxon>
        <taxon>Actinomycetota</taxon>
        <taxon>Actinomycetes</taxon>
        <taxon>Mycobacteriales</taxon>
        <taxon>Mycobacteriaceae</taxon>
        <taxon>Mycolicibacterium</taxon>
    </lineage>
</organism>
<keyword evidence="5 14" id="KW-0378">Hydrolase</keyword>
<gene>
    <name evidence="14" type="primary">lon</name>
    <name evidence="22" type="ORF">A4X20_26015</name>
</gene>
<dbReference type="AlphaFoldDB" id="A0A178LS85"/>
<comment type="function">
    <text evidence="10 14">ATP-dependent serine protease that mediates the selective degradation of mutant and abnormal proteins as well as certain short-lived regulatory proteins. Required for cellular homeostasis and for survival from DNA damage and developmental changes induced by stress. Degrades polypeptides processively to yield small peptide fragments that are 5 to 10 amino acids long. Binds to DNA in a double-stranded, site-specific manner.</text>
</comment>
<evidence type="ECO:0000256" key="2">
    <source>
        <dbReference type="ARBA" id="ARBA00022490"/>
    </source>
</evidence>
<dbReference type="PROSITE" id="PS51786">
    <property type="entry name" value="LON_PROTEOLYTIC"/>
    <property type="match status" value="1"/>
</dbReference>
<dbReference type="PROSITE" id="PS01046">
    <property type="entry name" value="LON_SER"/>
    <property type="match status" value="1"/>
</dbReference>
<evidence type="ECO:0000256" key="14">
    <source>
        <dbReference type="HAMAP-Rule" id="MF_01973"/>
    </source>
</evidence>
<dbReference type="Gene3D" id="2.30.130.40">
    <property type="entry name" value="LON domain-like"/>
    <property type="match status" value="1"/>
</dbReference>
<evidence type="ECO:0000256" key="7">
    <source>
        <dbReference type="ARBA" id="ARBA00022840"/>
    </source>
</evidence>
<dbReference type="InterPro" id="IPR054594">
    <property type="entry name" value="Lon_lid"/>
</dbReference>
<dbReference type="SUPFAM" id="SSF88697">
    <property type="entry name" value="PUA domain-like"/>
    <property type="match status" value="1"/>
</dbReference>
<dbReference type="InterPro" id="IPR015947">
    <property type="entry name" value="PUA-like_sf"/>
</dbReference>
<comment type="induction">
    <text evidence="14">By heat shock.</text>
</comment>
<feature type="domain" description="Lon N-terminal" evidence="21">
    <location>
        <begin position="11"/>
        <end position="194"/>
    </location>
</feature>
<feature type="binding site" evidence="14 17">
    <location>
        <begin position="353"/>
        <end position="360"/>
    </location>
    <ligand>
        <name>ATP</name>
        <dbReference type="ChEBI" id="CHEBI:30616"/>
    </ligand>
</feature>
<dbReference type="RefSeq" id="WP_064283511.1">
    <property type="nucleotide sequence ID" value="NZ_LWCS01000038.1"/>
</dbReference>
<dbReference type="Gene3D" id="1.20.5.5270">
    <property type="match status" value="1"/>
</dbReference>
<dbReference type="GO" id="GO:0005524">
    <property type="term" value="F:ATP binding"/>
    <property type="evidence" value="ECO:0007669"/>
    <property type="project" value="UniProtKB-UniRule"/>
</dbReference>
<dbReference type="GO" id="GO:0043565">
    <property type="term" value="F:sequence-specific DNA binding"/>
    <property type="evidence" value="ECO:0007669"/>
    <property type="project" value="UniProtKB-UniRule"/>
</dbReference>
<proteinExistence type="evidence at transcript level"/>
<evidence type="ECO:0000256" key="5">
    <source>
        <dbReference type="ARBA" id="ARBA00022801"/>
    </source>
</evidence>
<dbReference type="InterPro" id="IPR046336">
    <property type="entry name" value="Lon_prtase_N_sf"/>
</dbReference>
<dbReference type="HAMAP" id="MF_01973">
    <property type="entry name" value="lon_bact"/>
    <property type="match status" value="1"/>
</dbReference>
<dbReference type="PANTHER" id="PTHR10046">
    <property type="entry name" value="ATP DEPENDENT LON PROTEASE FAMILY MEMBER"/>
    <property type="match status" value="1"/>
</dbReference>
<accession>A0A178LS85</accession>
<evidence type="ECO:0000256" key="6">
    <source>
        <dbReference type="ARBA" id="ARBA00022825"/>
    </source>
</evidence>
<feature type="active site" evidence="14 16">
    <location>
        <position position="720"/>
    </location>
</feature>
<dbReference type="GO" id="GO:0016887">
    <property type="term" value="F:ATP hydrolysis activity"/>
    <property type="evidence" value="ECO:0007669"/>
    <property type="project" value="UniProtKB-UniRule"/>
</dbReference>
<dbReference type="InterPro" id="IPR027543">
    <property type="entry name" value="Lon_bac"/>
</dbReference>
<dbReference type="InterPro" id="IPR003593">
    <property type="entry name" value="AAA+_ATPase"/>
</dbReference>
<evidence type="ECO:0000256" key="3">
    <source>
        <dbReference type="ARBA" id="ARBA00022670"/>
    </source>
</evidence>
<evidence type="ECO:0000256" key="8">
    <source>
        <dbReference type="ARBA" id="ARBA00023016"/>
    </source>
</evidence>
<dbReference type="PROSITE" id="PS51787">
    <property type="entry name" value="LON_N"/>
    <property type="match status" value="1"/>
</dbReference>
<dbReference type="GO" id="GO:0006515">
    <property type="term" value="P:protein quality control for misfolded or incompletely synthesized proteins"/>
    <property type="evidence" value="ECO:0007669"/>
    <property type="project" value="UniProtKB-UniRule"/>
</dbReference>
<comment type="caution">
    <text evidence="22">The sequence shown here is derived from an EMBL/GenBank/DDBJ whole genome shotgun (WGS) entry which is preliminary data.</text>
</comment>
<evidence type="ECO:0000313" key="23">
    <source>
        <dbReference type="Proteomes" id="UP000078396"/>
    </source>
</evidence>
<dbReference type="Pfam" id="PF22667">
    <property type="entry name" value="Lon_lid"/>
    <property type="match status" value="1"/>
</dbReference>
<dbReference type="NCBIfam" id="TIGR00763">
    <property type="entry name" value="lon"/>
    <property type="match status" value="1"/>
</dbReference>
<comment type="catalytic activity">
    <reaction evidence="9 14 15 18">
        <text>Hydrolysis of proteins in presence of ATP.</text>
        <dbReference type="EC" id="3.4.21.53"/>
    </reaction>
</comment>
<dbReference type="Proteomes" id="UP000078396">
    <property type="component" value="Unassembled WGS sequence"/>
</dbReference>
<evidence type="ECO:0000256" key="10">
    <source>
        <dbReference type="ARBA" id="ARBA00053875"/>
    </source>
</evidence>
<dbReference type="GO" id="GO:0004252">
    <property type="term" value="F:serine-type endopeptidase activity"/>
    <property type="evidence" value="ECO:0007669"/>
    <property type="project" value="UniProtKB-UniRule"/>
</dbReference>
<keyword evidence="6 14" id="KW-0720">Serine protease</keyword>
<dbReference type="InterPro" id="IPR003111">
    <property type="entry name" value="Lon_prtase_N"/>
</dbReference>
<keyword evidence="8 14" id="KW-0346">Stress response</keyword>
<evidence type="ECO:0000256" key="18">
    <source>
        <dbReference type="PROSITE-ProRule" id="PRU01122"/>
    </source>
</evidence>
<evidence type="ECO:0000259" key="21">
    <source>
        <dbReference type="PROSITE" id="PS51787"/>
    </source>
</evidence>
<comment type="subunit">
    <text evidence="14 15">Homohexamer. Organized in a ring with a central cavity.</text>
</comment>
<evidence type="ECO:0000256" key="13">
    <source>
        <dbReference type="ARBA" id="ARBA00082722"/>
    </source>
</evidence>
<evidence type="ECO:0000256" key="11">
    <source>
        <dbReference type="ARBA" id="ARBA00066743"/>
    </source>
</evidence>
<dbReference type="InterPro" id="IPR003959">
    <property type="entry name" value="ATPase_AAA_core"/>
</dbReference>
<dbReference type="InterPro" id="IPR004815">
    <property type="entry name" value="Lon_bac/euk-typ"/>
</dbReference>
<name>A0A178LS85_MYCIR</name>
<comment type="similarity">
    <text evidence="14 15 18 19">Belongs to the peptidase S16 family.</text>
</comment>
<dbReference type="EC" id="3.4.21.53" evidence="11 14"/>
<dbReference type="PRINTS" id="PR00830">
    <property type="entry name" value="ENDOLAPTASE"/>
</dbReference>
<dbReference type="Pfam" id="PF05362">
    <property type="entry name" value="Lon_C"/>
    <property type="match status" value="1"/>
</dbReference>
<evidence type="ECO:0000313" key="22">
    <source>
        <dbReference type="EMBL" id="OAN35775.1"/>
    </source>
</evidence>
<evidence type="ECO:0000256" key="15">
    <source>
        <dbReference type="PIRNR" id="PIRNR001174"/>
    </source>
</evidence>
<dbReference type="InterPro" id="IPR027065">
    <property type="entry name" value="Lon_Prtase"/>
</dbReference>
<dbReference type="SUPFAM" id="SSF52540">
    <property type="entry name" value="P-loop containing nucleoside triphosphate hydrolases"/>
    <property type="match status" value="1"/>
</dbReference>
<dbReference type="InterPro" id="IPR008269">
    <property type="entry name" value="Lon_proteolytic"/>
</dbReference>
<evidence type="ECO:0000259" key="20">
    <source>
        <dbReference type="PROSITE" id="PS51786"/>
    </source>
</evidence>
<dbReference type="Gene3D" id="1.10.8.60">
    <property type="match status" value="1"/>
</dbReference>
<evidence type="ECO:0000256" key="17">
    <source>
        <dbReference type="PIRSR" id="PIRSR001174-2"/>
    </source>
</evidence>
<evidence type="ECO:0000256" key="16">
    <source>
        <dbReference type="PIRSR" id="PIRSR001174-1"/>
    </source>
</evidence>
<dbReference type="OrthoDB" id="9803599at2"/>
<dbReference type="InterPro" id="IPR014721">
    <property type="entry name" value="Ribsml_uS5_D2-typ_fold_subgr"/>
</dbReference>
<dbReference type="GO" id="GO:0005737">
    <property type="term" value="C:cytoplasm"/>
    <property type="evidence" value="ECO:0007669"/>
    <property type="project" value="UniProtKB-SubCell"/>
</dbReference>
<dbReference type="GO" id="GO:0034605">
    <property type="term" value="P:cellular response to heat"/>
    <property type="evidence" value="ECO:0007669"/>
    <property type="project" value="UniProtKB-UniRule"/>
</dbReference>
<dbReference type="PIRSF" id="PIRSF001174">
    <property type="entry name" value="Lon_proteas"/>
    <property type="match status" value="1"/>
</dbReference>
<dbReference type="InterPro" id="IPR008268">
    <property type="entry name" value="Peptidase_S16_AS"/>
</dbReference>
<reference evidence="22 23" key="1">
    <citation type="submission" date="2016-04" db="EMBL/GenBank/DDBJ databases">
        <title>Draft Genome Sequences of Staphylococcus capitis Strain H36, S. capitis Strain H65, S. cohnii Strain H62, S. hominis Strain H69, Mycobacterium iranicum Strain H39, Plantibacter sp. Strain H53, Pseudomonas oryzihabitans Strain H72, and Microbacterium sp. Strain H83, isolated from residential settings.</title>
        <authorList>
            <person name="Lymperopoulou D."/>
            <person name="Adams R.I."/>
            <person name="Lindow S."/>
            <person name="Coil D.A."/>
            <person name="Jospin G."/>
            <person name="Eisen J.A."/>
        </authorList>
    </citation>
    <scope>NUCLEOTIDE SEQUENCE [LARGE SCALE GENOMIC DNA]</scope>
    <source>
        <strain evidence="22 23">H39</strain>
    </source>
</reference>
<dbReference type="Gene3D" id="3.40.50.300">
    <property type="entry name" value="P-loop containing nucleotide triphosphate hydrolases"/>
    <property type="match status" value="1"/>
</dbReference>
<protein>
    <recommendedName>
        <fullName evidence="12 14">Lon protease</fullName>
        <ecNumber evidence="11 14">3.4.21.53</ecNumber>
    </recommendedName>
    <alternativeName>
        <fullName evidence="13 14">ATP-dependent protease La</fullName>
    </alternativeName>
</protein>
<dbReference type="EMBL" id="LWCS01000038">
    <property type="protein sequence ID" value="OAN35775.1"/>
    <property type="molecule type" value="Genomic_DNA"/>
</dbReference>
<evidence type="ECO:0000256" key="4">
    <source>
        <dbReference type="ARBA" id="ARBA00022741"/>
    </source>
</evidence>
<dbReference type="FunFam" id="3.40.50.300:FF:000021">
    <property type="entry name" value="Lon protease homolog"/>
    <property type="match status" value="1"/>
</dbReference>
<keyword evidence="2 14" id="KW-0963">Cytoplasm</keyword>
<dbReference type="GO" id="GO:0004176">
    <property type="term" value="F:ATP-dependent peptidase activity"/>
    <property type="evidence" value="ECO:0007669"/>
    <property type="project" value="UniProtKB-UniRule"/>
</dbReference>
<dbReference type="Pfam" id="PF00004">
    <property type="entry name" value="AAA"/>
    <property type="match status" value="1"/>
</dbReference>
<comment type="subcellular location">
    <subcellularLocation>
        <location evidence="1 14 15">Cytoplasm</location>
    </subcellularLocation>
</comment>
<feature type="domain" description="Lon proteolytic" evidence="20">
    <location>
        <begin position="588"/>
        <end position="771"/>
    </location>
</feature>
<evidence type="ECO:0000256" key="12">
    <source>
        <dbReference type="ARBA" id="ARBA00071934"/>
    </source>
</evidence>
<dbReference type="Gene3D" id="3.30.230.10">
    <property type="match status" value="1"/>
</dbReference>
<dbReference type="STRING" id="912594.AWC12_26990"/>
<dbReference type="SMART" id="SM00382">
    <property type="entry name" value="AAA"/>
    <property type="match status" value="1"/>
</dbReference>
<keyword evidence="7 14" id="KW-0067">ATP-binding</keyword>
<keyword evidence="3 14" id="KW-0645">Protease</keyword>
<dbReference type="eggNOG" id="COG0466">
    <property type="taxonomic scope" value="Bacteria"/>
</dbReference>
<dbReference type="CDD" id="cd19500">
    <property type="entry name" value="RecA-like_Lon"/>
    <property type="match status" value="1"/>
</dbReference>
<dbReference type="Pfam" id="PF02190">
    <property type="entry name" value="LON_substr_bdg"/>
    <property type="match status" value="1"/>
</dbReference>
<sequence>MPEPTNASRAVPVLFASEPIVLPGMVVPIELDDAARAAVDAAQASETGKLLIAPRLDDRYPTYGVLASIVQVGRVPGGGAAAVVKGEKRAHIGSGTTGPGAALWVLIEEVVDPVVTEETKALAAEYKKLLLAMLQRREAWQIIDVVNKITDPSALADTAGYASYLTDVQKRELLETEDVSARLRLLIDLTGEHLAEVEVTEKIAEDVRTGMDKQQKEFLLRQQLNAIRKELGEGEPDGSDDYRARVEAADLPEKVREAALREVGKLERSSEQSPEGGWIRTWLDTVLDLPWNIATEDSTDLNAAREILDTDHHGLDDVKDRIVEYLAVRARRAQRGMAVVGGRGSGAVMVLAGPPGVGKTSLGESVARALGRKFVRVALGGVRDEAEIRGHRRTYVGALPGRIVRAIGEAGSMNPVVLLDEIDKVGSDYRGDPSAALLEVLDPAQNHTFRDHYLDLDLDLSDVVFLATANVIENIPSALLDRMELVTIDGYTEDDKVAIARDYLLPRQSERAALTAEEVTVTDAALRKIAADYTREPGVRQFERLLAKALRKVTTKLDADPSPVIVDEPDLVEYLGRPRFTPESAERTAVPGVATGLAVTGLGGDVLYIEAGSTPSTSGEGSLQLTGQLGDVMKESAQIALSYVRSHAAELGVDPEALNRRIHVHVPAGAVPKDGPSAGVTMVTALVSMATGRQVRSDVGMTGEVTLNGRVLPIGGVKQKLLAAQRAGLSTVFIPQRNEADLDDVPADVLDALDVKPMTDVAEIVRQALEPATEAVTVAA</sequence>
<evidence type="ECO:0000256" key="1">
    <source>
        <dbReference type="ARBA" id="ARBA00004496"/>
    </source>
</evidence>
<feature type="active site" evidence="14 16">
    <location>
        <position position="677"/>
    </location>
</feature>
<evidence type="ECO:0000256" key="19">
    <source>
        <dbReference type="RuleBase" id="RU000591"/>
    </source>
</evidence>
<dbReference type="InterPro" id="IPR027417">
    <property type="entry name" value="P-loop_NTPase"/>
</dbReference>